<evidence type="ECO:0000256" key="1">
    <source>
        <dbReference type="SAM" id="SignalP"/>
    </source>
</evidence>
<protein>
    <recommendedName>
        <fullName evidence="2">Peptidase S9 prolyl oligopeptidase catalytic domain-containing protein</fullName>
    </recommendedName>
</protein>
<dbReference type="GO" id="GO:0004308">
    <property type="term" value="F:exo-alpha-sialidase activity"/>
    <property type="evidence" value="ECO:0007669"/>
    <property type="project" value="InterPro"/>
</dbReference>
<name>A0A517MFP6_9BACT</name>
<dbReference type="InterPro" id="IPR029058">
    <property type="entry name" value="AB_hydrolase_fold"/>
</dbReference>
<dbReference type="OrthoDB" id="3668964at2"/>
<dbReference type="GO" id="GO:0009313">
    <property type="term" value="P:oligosaccharide catabolic process"/>
    <property type="evidence" value="ECO:0007669"/>
    <property type="project" value="TreeGrafter"/>
</dbReference>
<reference evidence="3 4" key="1">
    <citation type="submission" date="2019-02" db="EMBL/GenBank/DDBJ databases">
        <title>Deep-cultivation of Planctomycetes and their phenomic and genomic characterization uncovers novel biology.</title>
        <authorList>
            <person name="Wiegand S."/>
            <person name="Jogler M."/>
            <person name="Boedeker C."/>
            <person name="Pinto D."/>
            <person name="Vollmers J."/>
            <person name="Rivas-Marin E."/>
            <person name="Kohn T."/>
            <person name="Peeters S.H."/>
            <person name="Heuer A."/>
            <person name="Rast P."/>
            <person name="Oberbeckmann S."/>
            <person name="Bunk B."/>
            <person name="Jeske O."/>
            <person name="Meyerdierks A."/>
            <person name="Storesund J.E."/>
            <person name="Kallscheuer N."/>
            <person name="Luecker S."/>
            <person name="Lage O.M."/>
            <person name="Pohl T."/>
            <person name="Merkel B.J."/>
            <person name="Hornburger P."/>
            <person name="Mueller R.-W."/>
            <person name="Bruemmer F."/>
            <person name="Labrenz M."/>
            <person name="Spormann A.M."/>
            <person name="Op den Camp H."/>
            <person name="Overmann J."/>
            <person name="Amann R."/>
            <person name="Jetten M.S.M."/>
            <person name="Mascher T."/>
            <person name="Medema M.H."/>
            <person name="Devos D.P."/>
            <person name="Kaster A.-K."/>
            <person name="Ovreas L."/>
            <person name="Rohde M."/>
            <person name="Galperin M.Y."/>
            <person name="Jogler C."/>
        </authorList>
    </citation>
    <scope>NUCLEOTIDE SEQUENCE [LARGE SCALE GENOMIC DNA]</scope>
    <source>
        <strain evidence="3 4">FF011L</strain>
    </source>
</reference>
<feature type="chain" id="PRO_5022081273" description="Peptidase S9 prolyl oligopeptidase catalytic domain-containing protein" evidence="1">
    <location>
        <begin position="29"/>
        <end position="383"/>
    </location>
</feature>
<sequence precursor="true">MRRIHCHLATSLAIVTCLLGLKATPAAGESPWETIKPYFSVPAEYAGEFGDYRSPLIFSDGSKVENAEDWQRRRTEILQTWTEHLGDWPPFLDAPHYEILESKSFASHDQHKIEFEWLPGVTTTAYLLVPKTPGPHPAVVTVYYEPETAIGLGKEDRDFAVQLVKRGFVTLSLGTARTTNNKTYSLYYPSIEKAEIEPLSTLAYAAANAWYLLASRDDVDSERIGIVGHSYGGKWAMFASCLFDRFACAAWSDPGIVFDESRNSINYWEPWYLGYHPKPWRKRGLITPENPAHGTYLELVAEGRDLHELHALMAPRPFLVSGGAEDPAKRWVPLNHSIQVNELLDATDRVAMSNRPDHSPNPESNEVIYSFFEHFLSPQKVAK</sequence>
<dbReference type="GO" id="GO:0006508">
    <property type="term" value="P:proteolysis"/>
    <property type="evidence" value="ECO:0007669"/>
    <property type="project" value="InterPro"/>
</dbReference>
<dbReference type="InterPro" id="IPR001375">
    <property type="entry name" value="Peptidase_S9_cat"/>
</dbReference>
<gene>
    <name evidence="3" type="ORF">FF011L_24840</name>
</gene>
<keyword evidence="4" id="KW-1185">Reference proteome</keyword>
<dbReference type="SUPFAM" id="SSF53474">
    <property type="entry name" value="alpha/beta-Hydrolases"/>
    <property type="match status" value="1"/>
</dbReference>
<dbReference type="GO" id="GO:0008236">
    <property type="term" value="F:serine-type peptidase activity"/>
    <property type="evidence" value="ECO:0007669"/>
    <property type="project" value="InterPro"/>
</dbReference>
<proteinExistence type="predicted"/>
<dbReference type="EMBL" id="CP036262">
    <property type="protein sequence ID" value="QDS93711.1"/>
    <property type="molecule type" value="Genomic_DNA"/>
</dbReference>
<organism evidence="3 4">
    <name type="scientific">Roseimaritima multifibrata</name>
    <dbReference type="NCBI Taxonomy" id="1930274"/>
    <lineage>
        <taxon>Bacteria</taxon>
        <taxon>Pseudomonadati</taxon>
        <taxon>Planctomycetota</taxon>
        <taxon>Planctomycetia</taxon>
        <taxon>Pirellulales</taxon>
        <taxon>Pirellulaceae</taxon>
        <taxon>Roseimaritima</taxon>
    </lineage>
</organism>
<evidence type="ECO:0000313" key="4">
    <source>
        <dbReference type="Proteomes" id="UP000320672"/>
    </source>
</evidence>
<dbReference type="Pfam" id="PF00326">
    <property type="entry name" value="Peptidase_S9"/>
    <property type="match status" value="1"/>
</dbReference>
<dbReference type="AlphaFoldDB" id="A0A517MFP6"/>
<evidence type="ECO:0000259" key="2">
    <source>
        <dbReference type="Pfam" id="PF00326"/>
    </source>
</evidence>
<dbReference type="PANTHER" id="PTHR10628:SF26">
    <property type="entry name" value="SIALIDASE-RELATED"/>
    <property type="match status" value="1"/>
</dbReference>
<accession>A0A517MFP6</accession>
<dbReference type="Proteomes" id="UP000320672">
    <property type="component" value="Chromosome"/>
</dbReference>
<evidence type="ECO:0000313" key="3">
    <source>
        <dbReference type="EMBL" id="QDS93711.1"/>
    </source>
</evidence>
<dbReference type="KEGG" id="rml:FF011L_24840"/>
<dbReference type="GO" id="GO:0006689">
    <property type="term" value="P:ganglioside catabolic process"/>
    <property type="evidence" value="ECO:0007669"/>
    <property type="project" value="TreeGrafter"/>
</dbReference>
<dbReference type="GO" id="GO:0016020">
    <property type="term" value="C:membrane"/>
    <property type="evidence" value="ECO:0007669"/>
    <property type="project" value="TreeGrafter"/>
</dbReference>
<dbReference type="GO" id="GO:0005737">
    <property type="term" value="C:cytoplasm"/>
    <property type="evidence" value="ECO:0007669"/>
    <property type="project" value="TreeGrafter"/>
</dbReference>
<feature type="domain" description="Peptidase S9 prolyl oligopeptidase catalytic" evidence="2">
    <location>
        <begin position="209"/>
        <end position="340"/>
    </location>
</feature>
<dbReference type="PANTHER" id="PTHR10628">
    <property type="entry name" value="SIALIDASE"/>
    <property type="match status" value="1"/>
</dbReference>
<keyword evidence="1" id="KW-0732">Signal</keyword>
<feature type="signal peptide" evidence="1">
    <location>
        <begin position="1"/>
        <end position="28"/>
    </location>
</feature>
<dbReference type="Gene3D" id="3.40.50.1820">
    <property type="entry name" value="alpha/beta hydrolase"/>
    <property type="match status" value="1"/>
</dbReference>
<dbReference type="RefSeq" id="WP_145351821.1">
    <property type="nucleotide sequence ID" value="NZ_CP036262.1"/>
</dbReference>
<dbReference type="InterPro" id="IPR026856">
    <property type="entry name" value="Sialidase_fam"/>
</dbReference>